<keyword evidence="2" id="KW-1185">Reference proteome</keyword>
<dbReference type="OrthoDB" id="5684579at2"/>
<gene>
    <name evidence="1" type="ORF">C5N92_10745</name>
</gene>
<evidence type="ECO:0000313" key="1">
    <source>
        <dbReference type="EMBL" id="RAL17929.1"/>
    </source>
</evidence>
<name>A0A328BV10_9PAST</name>
<proteinExistence type="predicted"/>
<protein>
    <submittedName>
        <fullName evidence="1">Uncharacterized protein</fullName>
    </submittedName>
</protein>
<organism evidence="1 2">
    <name type="scientific">Glaesserella australis</name>
    <dbReference type="NCBI Taxonomy" id="2094024"/>
    <lineage>
        <taxon>Bacteria</taxon>
        <taxon>Pseudomonadati</taxon>
        <taxon>Pseudomonadota</taxon>
        <taxon>Gammaproteobacteria</taxon>
        <taxon>Pasteurellales</taxon>
        <taxon>Pasteurellaceae</taxon>
        <taxon>Glaesserella</taxon>
    </lineage>
</organism>
<reference evidence="2" key="1">
    <citation type="submission" date="2018-02" db="EMBL/GenBank/DDBJ databases">
        <title>Glaesserella australis sp. nov., isolated from the lungs of pigs.</title>
        <authorList>
            <person name="Turni C."/>
            <person name="Christensen H."/>
        </authorList>
    </citation>
    <scope>NUCLEOTIDE SEQUENCE [LARGE SCALE GENOMIC DNA]</scope>
    <source>
        <strain evidence="2">HS4635</strain>
    </source>
</reference>
<accession>A0A328BV10</accession>
<comment type="caution">
    <text evidence="1">The sequence shown here is derived from an EMBL/GenBank/DDBJ whole genome shotgun (WGS) entry which is preliminary data.</text>
</comment>
<sequence>MMTDSEKWQIKDRLYDLIEKLQGATELVEMDDFALAGVVLMDVAGQIQRVKLRLSTNQEEN</sequence>
<dbReference type="AlphaFoldDB" id="A0A328BV10"/>
<dbReference type="EMBL" id="PTPX01000020">
    <property type="protein sequence ID" value="RAL17929.1"/>
    <property type="molecule type" value="Genomic_DNA"/>
</dbReference>
<dbReference type="RefSeq" id="WP_111750847.1">
    <property type="nucleotide sequence ID" value="NZ_PTPX01000020.1"/>
</dbReference>
<dbReference type="Proteomes" id="UP000248689">
    <property type="component" value="Unassembled WGS sequence"/>
</dbReference>
<evidence type="ECO:0000313" key="2">
    <source>
        <dbReference type="Proteomes" id="UP000248689"/>
    </source>
</evidence>